<reference evidence="1" key="1">
    <citation type="submission" date="2021-06" db="EMBL/GenBank/DDBJ databases">
        <authorList>
            <person name="Kallberg Y."/>
            <person name="Tangrot J."/>
            <person name="Rosling A."/>
        </authorList>
    </citation>
    <scope>NUCLEOTIDE SEQUENCE</scope>
    <source>
        <strain evidence="1">AU212A</strain>
    </source>
</reference>
<evidence type="ECO:0000313" key="2">
    <source>
        <dbReference type="Proteomes" id="UP000789860"/>
    </source>
</evidence>
<gene>
    <name evidence="1" type="ORF">SCALOS_LOCUS7927</name>
</gene>
<evidence type="ECO:0000313" key="1">
    <source>
        <dbReference type="EMBL" id="CAG8629842.1"/>
    </source>
</evidence>
<dbReference type="EMBL" id="CAJVPM010019437">
    <property type="protein sequence ID" value="CAG8629842.1"/>
    <property type="molecule type" value="Genomic_DNA"/>
</dbReference>
<protein>
    <submittedName>
        <fullName evidence="1">8508_t:CDS:1</fullName>
    </submittedName>
</protein>
<keyword evidence="2" id="KW-1185">Reference proteome</keyword>
<organism evidence="1 2">
    <name type="scientific">Scutellospora calospora</name>
    <dbReference type="NCBI Taxonomy" id="85575"/>
    <lineage>
        <taxon>Eukaryota</taxon>
        <taxon>Fungi</taxon>
        <taxon>Fungi incertae sedis</taxon>
        <taxon>Mucoromycota</taxon>
        <taxon>Glomeromycotina</taxon>
        <taxon>Glomeromycetes</taxon>
        <taxon>Diversisporales</taxon>
        <taxon>Gigasporaceae</taxon>
        <taxon>Scutellospora</taxon>
    </lineage>
</organism>
<accession>A0ACA9N3I0</accession>
<dbReference type="Proteomes" id="UP000789860">
    <property type="component" value="Unassembled WGS sequence"/>
</dbReference>
<sequence>DVKQIAFAQNGECLSTEYINSKTHCSKGHEFLASLHHIKISNSWCSKYAKVARHSIEKCEDLCHKIITKYLGSPSPIRKSDFLKTPKYLTGLELNILYYDYSFVIKVQGIQHERQIKFFYPNFEDFEK</sequence>
<feature type="non-terminal residue" evidence="1">
    <location>
        <position position="1"/>
    </location>
</feature>
<proteinExistence type="predicted"/>
<name>A0ACA9N3I0_9GLOM</name>
<comment type="caution">
    <text evidence="1">The sequence shown here is derived from an EMBL/GenBank/DDBJ whole genome shotgun (WGS) entry which is preliminary data.</text>
</comment>